<evidence type="ECO:0000313" key="13">
    <source>
        <dbReference type="Proteomes" id="UP000325440"/>
    </source>
</evidence>
<dbReference type="PRINTS" id="PR00625">
    <property type="entry name" value="JDOMAIN"/>
</dbReference>
<keyword evidence="2" id="KW-0813">Transport</keyword>
<feature type="region of interest" description="Disordered" evidence="9">
    <location>
        <begin position="750"/>
        <end position="789"/>
    </location>
</feature>
<evidence type="ECO:0000259" key="11">
    <source>
        <dbReference type="PROSITE" id="PS50076"/>
    </source>
</evidence>
<feature type="compositionally biased region" description="Basic residues" evidence="9">
    <location>
        <begin position="540"/>
        <end position="551"/>
    </location>
</feature>
<evidence type="ECO:0000256" key="1">
    <source>
        <dbReference type="ARBA" id="ARBA00004477"/>
    </source>
</evidence>
<dbReference type="SMART" id="SM00271">
    <property type="entry name" value="DnaJ"/>
    <property type="match status" value="1"/>
</dbReference>
<proteinExistence type="predicted"/>
<sequence length="789" mass="91602">MGGQKFQYDESGATFFYFILSFLALLLIPGTYYWWPRKQKEDPKLLATECYCPGCKKKKLILQSTKPCELMKRTLIKFIIIAGWVLLVFLAYKVSQFDYESASFDPYDILNVPIGTSEKVIKKAYRRLSLIYHPDKESGDEKKFMKLTKAYQALTDDESRKNWEKYGNPDGPGAMSFGIALPSWIVEKENSVWVLGLYALVFMIALPTTVGMWWYKSIKYSGDKVLLETSRLYYYFLHKSNSIPLKRVIMILSASLEFEKKYNGEIVERSSDEYEMPQLIKRLTNFGEKTQKEPPLSYGYSIKARALIHGHLSRILLNADTLDIDRMRIIKKCPYLIKEMVGVVSQLILLAYAQRIPRLLNIETIENCMKLCPMIVQALWEYKSPFMQLPYITEAHLKHFNVKNKRIRSIQHLAQLKNEERRNTLKFLSDSQYKDLVKVLGRMPYIDFKVRCEVIDDEATTVYTAGAIVTVTMQLKRQDMNVLFGDESYTDKQHIKIEKNVAKKSDKPLPNGNLIDNNEEIKNTDKEKKAPKGIWQQKRQSGKAKKGGYVKKQKTVLSASAKKKIKKKEKLEKAKLGELEIKENEEKEIIKDEKDDNVSSDDDTDSENSSSDASADEESEKTDTEETTDDKKKISANDDDDDDDWDKFQSGANKKDRVLEGRTKQSHLVHCPYFPEEKHEYWWVYLSDRKSRTLLTVPYHITELVDEEEIQLKFTAPRWPGVYIFAVCLRSDSYFGFDQMHDIKLDVKEAPEPLTEHPQWDISDEEDDPKEDDKQSDISEFTTDEDVEV</sequence>
<dbReference type="SUPFAM" id="SSF81296">
    <property type="entry name" value="E set domains"/>
    <property type="match status" value="1"/>
</dbReference>
<dbReference type="PANTHER" id="PTHR24075:SF0">
    <property type="entry name" value="TRANSLOCATION PROTEIN SEC63 HOMOLOG"/>
    <property type="match status" value="1"/>
</dbReference>
<dbReference type="Gene3D" id="1.10.3380.10">
    <property type="entry name" value="Sec63 N-terminal domain-like domain"/>
    <property type="match status" value="1"/>
</dbReference>
<dbReference type="GO" id="GO:0006614">
    <property type="term" value="P:SRP-dependent cotranslational protein targeting to membrane"/>
    <property type="evidence" value="ECO:0007669"/>
    <property type="project" value="TreeGrafter"/>
</dbReference>
<comment type="subcellular location">
    <subcellularLocation>
        <location evidence="1">Endoplasmic reticulum membrane</location>
        <topology evidence="1">Multi-pass membrane protein</topology>
    </subcellularLocation>
</comment>
<dbReference type="CDD" id="cd06257">
    <property type="entry name" value="DnaJ"/>
    <property type="match status" value="1"/>
</dbReference>
<feature type="domain" description="J" evidence="11">
    <location>
        <begin position="105"/>
        <end position="167"/>
    </location>
</feature>
<dbReference type="AlphaFoldDB" id="A0A5E4MPK0"/>
<dbReference type="EMBL" id="CABPRJ010000968">
    <property type="protein sequence ID" value="VVC33387.1"/>
    <property type="molecule type" value="Genomic_DNA"/>
</dbReference>
<dbReference type="Pfam" id="PF02889">
    <property type="entry name" value="Sec63"/>
    <property type="match status" value="1"/>
</dbReference>
<feature type="transmembrane region" description="Helical" evidence="10">
    <location>
        <begin position="74"/>
        <end position="92"/>
    </location>
</feature>
<dbReference type="GO" id="GO:0006620">
    <property type="term" value="P:post-translational protein targeting to endoplasmic reticulum membrane"/>
    <property type="evidence" value="ECO:0007669"/>
    <property type="project" value="TreeGrafter"/>
</dbReference>
<organism evidence="12 13">
    <name type="scientific">Cinara cedri</name>
    <dbReference type="NCBI Taxonomy" id="506608"/>
    <lineage>
        <taxon>Eukaryota</taxon>
        <taxon>Metazoa</taxon>
        <taxon>Ecdysozoa</taxon>
        <taxon>Arthropoda</taxon>
        <taxon>Hexapoda</taxon>
        <taxon>Insecta</taxon>
        <taxon>Pterygota</taxon>
        <taxon>Neoptera</taxon>
        <taxon>Paraneoptera</taxon>
        <taxon>Hemiptera</taxon>
        <taxon>Sternorrhyncha</taxon>
        <taxon>Aphidomorpha</taxon>
        <taxon>Aphidoidea</taxon>
        <taxon>Aphididae</taxon>
        <taxon>Lachninae</taxon>
        <taxon>Cinara</taxon>
    </lineage>
</organism>
<dbReference type="Gene3D" id="2.60.40.150">
    <property type="entry name" value="C2 domain"/>
    <property type="match status" value="1"/>
</dbReference>
<evidence type="ECO:0000256" key="4">
    <source>
        <dbReference type="ARBA" id="ARBA00022824"/>
    </source>
</evidence>
<dbReference type="GO" id="GO:0003723">
    <property type="term" value="F:RNA binding"/>
    <property type="evidence" value="ECO:0007669"/>
    <property type="project" value="TreeGrafter"/>
</dbReference>
<feature type="compositionally biased region" description="Basic and acidic residues" evidence="9">
    <location>
        <begin position="621"/>
        <end position="636"/>
    </location>
</feature>
<protein>
    <submittedName>
        <fullName evidence="12">DnaJ domain,Immunoglobulin E-set,C2 domain,Sec63 domain</fullName>
    </submittedName>
</protein>
<evidence type="ECO:0000256" key="10">
    <source>
        <dbReference type="SAM" id="Phobius"/>
    </source>
</evidence>
<feature type="transmembrane region" description="Helical" evidence="10">
    <location>
        <begin position="15"/>
        <end position="35"/>
    </location>
</feature>
<keyword evidence="4" id="KW-0256">Endoplasmic reticulum</keyword>
<feature type="compositionally biased region" description="Basic and acidic residues" evidence="9">
    <location>
        <begin position="587"/>
        <end position="597"/>
    </location>
</feature>
<dbReference type="Gene3D" id="1.10.150.20">
    <property type="entry name" value="5' to 3' exonuclease, C-terminal subdomain"/>
    <property type="match status" value="1"/>
</dbReference>
<dbReference type="OrthoDB" id="1734229at2759"/>
<evidence type="ECO:0000256" key="3">
    <source>
        <dbReference type="ARBA" id="ARBA00022692"/>
    </source>
</evidence>
<dbReference type="SMART" id="SM00973">
    <property type="entry name" value="Sec63"/>
    <property type="match status" value="1"/>
</dbReference>
<feature type="compositionally biased region" description="Basic and acidic residues" evidence="9">
    <location>
        <begin position="519"/>
        <end position="530"/>
    </location>
</feature>
<dbReference type="FunFam" id="1.10.287.110:FF:000063">
    <property type="entry name" value="Translocation protein SEC63"/>
    <property type="match status" value="1"/>
</dbReference>
<dbReference type="PANTHER" id="PTHR24075">
    <property type="entry name" value="SEC63 DOMAIN-CONTAINING"/>
    <property type="match status" value="1"/>
</dbReference>
<feature type="region of interest" description="Disordered" evidence="9">
    <location>
        <begin position="587"/>
        <end position="649"/>
    </location>
</feature>
<dbReference type="GO" id="GO:0031207">
    <property type="term" value="C:Sec62/Sec63 complex"/>
    <property type="evidence" value="ECO:0007669"/>
    <property type="project" value="TreeGrafter"/>
</dbReference>
<dbReference type="SUPFAM" id="SSF158702">
    <property type="entry name" value="Sec63 N-terminal domain-like"/>
    <property type="match status" value="1"/>
</dbReference>
<evidence type="ECO:0000256" key="9">
    <source>
        <dbReference type="SAM" id="MobiDB-lite"/>
    </source>
</evidence>
<evidence type="ECO:0000256" key="8">
    <source>
        <dbReference type="ARBA" id="ARBA00023186"/>
    </source>
</evidence>
<dbReference type="InterPro" id="IPR014756">
    <property type="entry name" value="Ig_E-set"/>
</dbReference>
<keyword evidence="3 10" id="KW-0812">Transmembrane</keyword>
<reference evidence="12 13" key="1">
    <citation type="submission" date="2019-08" db="EMBL/GenBank/DDBJ databases">
        <authorList>
            <person name="Alioto T."/>
            <person name="Alioto T."/>
            <person name="Gomez Garrido J."/>
        </authorList>
    </citation>
    <scope>NUCLEOTIDE SEQUENCE [LARGE SCALE GENOMIC DNA]</scope>
</reference>
<keyword evidence="7 10" id="KW-0472">Membrane</keyword>
<dbReference type="InterPro" id="IPR004179">
    <property type="entry name" value="Sec63-dom"/>
</dbReference>
<feature type="transmembrane region" description="Helical" evidence="10">
    <location>
        <begin position="192"/>
        <end position="215"/>
    </location>
</feature>
<evidence type="ECO:0000256" key="2">
    <source>
        <dbReference type="ARBA" id="ARBA00022448"/>
    </source>
</evidence>
<feature type="compositionally biased region" description="Basic and acidic residues" evidence="9">
    <location>
        <begin position="750"/>
        <end position="759"/>
    </location>
</feature>
<feature type="region of interest" description="Disordered" evidence="9">
    <location>
        <begin position="500"/>
        <end position="551"/>
    </location>
</feature>
<dbReference type="InterPro" id="IPR036869">
    <property type="entry name" value="J_dom_sf"/>
</dbReference>
<accession>A0A5E4MPK0</accession>
<keyword evidence="5" id="KW-0653">Protein transport</keyword>
<evidence type="ECO:0000313" key="12">
    <source>
        <dbReference type="EMBL" id="VVC33387.1"/>
    </source>
</evidence>
<keyword evidence="13" id="KW-1185">Reference proteome</keyword>
<dbReference type="SUPFAM" id="SSF46565">
    <property type="entry name" value="Chaperone J-domain"/>
    <property type="match status" value="1"/>
</dbReference>
<evidence type="ECO:0000256" key="6">
    <source>
        <dbReference type="ARBA" id="ARBA00022989"/>
    </source>
</evidence>
<dbReference type="PROSITE" id="PS50076">
    <property type="entry name" value="DNAJ_2"/>
    <property type="match status" value="1"/>
</dbReference>
<dbReference type="Proteomes" id="UP000325440">
    <property type="component" value="Unassembled WGS sequence"/>
</dbReference>
<name>A0A5E4MPK0_9HEMI</name>
<gene>
    <name evidence="12" type="ORF">CINCED_3A013928</name>
</gene>
<dbReference type="InterPro" id="IPR035892">
    <property type="entry name" value="C2_domain_sf"/>
</dbReference>
<dbReference type="Pfam" id="PF00226">
    <property type="entry name" value="DnaJ"/>
    <property type="match status" value="1"/>
</dbReference>
<dbReference type="InterPro" id="IPR001623">
    <property type="entry name" value="DnaJ_domain"/>
</dbReference>
<evidence type="ECO:0000256" key="5">
    <source>
        <dbReference type="ARBA" id="ARBA00022927"/>
    </source>
</evidence>
<keyword evidence="8" id="KW-0143">Chaperone</keyword>
<keyword evidence="6 10" id="KW-1133">Transmembrane helix</keyword>
<evidence type="ECO:0000256" key="7">
    <source>
        <dbReference type="ARBA" id="ARBA00023136"/>
    </source>
</evidence>
<dbReference type="Gene3D" id="1.10.287.110">
    <property type="entry name" value="DnaJ domain"/>
    <property type="match status" value="1"/>
</dbReference>
<dbReference type="GO" id="GO:0008320">
    <property type="term" value="F:protein transmembrane transporter activity"/>
    <property type="evidence" value="ECO:0007669"/>
    <property type="project" value="TreeGrafter"/>
</dbReference>